<dbReference type="RefSeq" id="WP_262069653.1">
    <property type="nucleotide sequence ID" value="NZ_JAMXOC010000017.1"/>
</dbReference>
<evidence type="ECO:0000313" key="3">
    <source>
        <dbReference type="Proteomes" id="UP001523565"/>
    </source>
</evidence>
<evidence type="ECO:0000256" key="1">
    <source>
        <dbReference type="SAM" id="Phobius"/>
    </source>
</evidence>
<dbReference type="Proteomes" id="UP001523565">
    <property type="component" value="Unassembled WGS sequence"/>
</dbReference>
<gene>
    <name evidence="2" type="ORF">NK118_10965</name>
</gene>
<proteinExistence type="predicted"/>
<keyword evidence="3" id="KW-1185">Reference proteome</keyword>
<sequence length="127" mass="14967">MGKIRETMNRFLQGRYGYDELGKLLLIVGVVFYFLGTIFRSSTISLLGSLVMFYELFRLLSKKHWDRGEENRKYLKYKKLWKLRFEERSTSRIFLCKSCGKFIRVPKGKGKIQITCPTCGHSSVHRT</sequence>
<keyword evidence="1" id="KW-1133">Transmembrane helix</keyword>
<comment type="caution">
    <text evidence="2">The sequence shown here is derived from an EMBL/GenBank/DDBJ whole genome shotgun (WGS) entry which is preliminary data.</text>
</comment>
<feature type="transmembrane region" description="Helical" evidence="1">
    <location>
        <begin position="21"/>
        <end position="38"/>
    </location>
</feature>
<evidence type="ECO:0008006" key="4">
    <source>
        <dbReference type="Google" id="ProtNLM"/>
    </source>
</evidence>
<name>A0ABT1EJA7_9FIRM</name>
<accession>A0ABT1EJA7</accession>
<reference evidence="2 3" key="1">
    <citation type="journal article" date="2022" name="Genome Biol. Evol.">
        <title>Host diet, physiology and behaviors set the stage for Lachnospiraceae cladogenesis.</title>
        <authorList>
            <person name="Vera-Ponce De Leon A."/>
            <person name="Schneider M."/>
            <person name="Jahnes B.C."/>
            <person name="Sadowski V."/>
            <person name="Camuy-Velez L.A."/>
            <person name="Duan J."/>
            <person name="Sabree Z.L."/>
        </authorList>
    </citation>
    <scope>NUCLEOTIDE SEQUENCE [LARGE SCALE GENOMIC DNA]</scope>
    <source>
        <strain evidence="2 3">PAL227</strain>
    </source>
</reference>
<dbReference type="EMBL" id="JAMZFV010000017">
    <property type="protein sequence ID" value="MCP1110773.1"/>
    <property type="molecule type" value="Genomic_DNA"/>
</dbReference>
<organism evidence="2 3">
    <name type="scientific">Ohessyouella blattaphilus</name>
    <dbReference type="NCBI Taxonomy" id="2949333"/>
    <lineage>
        <taxon>Bacteria</taxon>
        <taxon>Bacillati</taxon>
        <taxon>Bacillota</taxon>
        <taxon>Clostridia</taxon>
        <taxon>Lachnospirales</taxon>
        <taxon>Lachnospiraceae</taxon>
        <taxon>Ohessyouella</taxon>
    </lineage>
</organism>
<protein>
    <recommendedName>
        <fullName evidence="4">Zn-finger containing protein</fullName>
    </recommendedName>
</protein>
<keyword evidence="1" id="KW-0812">Transmembrane</keyword>
<keyword evidence="1" id="KW-0472">Membrane</keyword>
<evidence type="ECO:0000313" key="2">
    <source>
        <dbReference type="EMBL" id="MCP1110773.1"/>
    </source>
</evidence>